<evidence type="ECO:0000256" key="1">
    <source>
        <dbReference type="ARBA" id="ARBA00004127"/>
    </source>
</evidence>
<dbReference type="GO" id="GO:0005637">
    <property type="term" value="C:nuclear inner membrane"/>
    <property type="evidence" value="ECO:0007669"/>
    <property type="project" value="TreeGrafter"/>
</dbReference>
<dbReference type="GO" id="GO:0005789">
    <property type="term" value="C:endoplasmic reticulum membrane"/>
    <property type="evidence" value="ECO:0007669"/>
    <property type="project" value="UniProtKB-SubCell"/>
</dbReference>
<evidence type="ECO:0000256" key="9">
    <source>
        <dbReference type="ARBA" id="ARBA00023242"/>
    </source>
</evidence>
<evidence type="ECO:0000256" key="10">
    <source>
        <dbReference type="SAM" id="Phobius"/>
    </source>
</evidence>
<gene>
    <name evidence="11" type="ORF">PMALA_022040</name>
</gene>
<dbReference type="AlphaFoldDB" id="A0A1A8W654"/>
<feature type="transmembrane region" description="Helical" evidence="10">
    <location>
        <begin position="315"/>
        <end position="333"/>
    </location>
</feature>
<evidence type="ECO:0000256" key="4">
    <source>
        <dbReference type="ARBA" id="ARBA00006627"/>
    </source>
</evidence>
<evidence type="ECO:0000256" key="6">
    <source>
        <dbReference type="ARBA" id="ARBA00022824"/>
    </source>
</evidence>
<dbReference type="InterPro" id="IPR012430">
    <property type="entry name" value="TMEM43_fam"/>
</dbReference>
<keyword evidence="7 10" id="KW-1133">Transmembrane helix</keyword>
<feature type="transmembrane region" description="Helical" evidence="10">
    <location>
        <begin position="371"/>
        <end position="390"/>
    </location>
</feature>
<dbReference type="VEuPathDB" id="PlasmoDB:PmUG01_12045400"/>
<feature type="transmembrane region" description="Helical" evidence="10">
    <location>
        <begin position="340"/>
        <end position="365"/>
    </location>
</feature>
<name>A0A1A8W654_PLAMA</name>
<comment type="similarity">
    <text evidence="4">Belongs to the TMEM43 family.</text>
</comment>
<dbReference type="GO" id="GO:0006629">
    <property type="term" value="P:lipid metabolic process"/>
    <property type="evidence" value="ECO:0007669"/>
    <property type="project" value="TreeGrafter"/>
</dbReference>
<evidence type="ECO:0000313" key="12">
    <source>
        <dbReference type="Proteomes" id="UP000078597"/>
    </source>
</evidence>
<keyword evidence="8 10" id="KW-0472">Membrane</keyword>
<comment type="subcellular location">
    <subcellularLocation>
        <location evidence="1">Endomembrane system</location>
        <topology evidence="1">Multi-pass membrane protein</topology>
    </subcellularLocation>
    <subcellularLocation>
        <location evidence="3">Endoplasmic reticulum membrane</location>
    </subcellularLocation>
    <subcellularLocation>
        <location evidence="2">Nucleus envelope</location>
    </subcellularLocation>
</comment>
<evidence type="ECO:0008006" key="13">
    <source>
        <dbReference type="Google" id="ProtNLM"/>
    </source>
</evidence>
<protein>
    <recommendedName>
        <fullName evidence="13">Transmembrane protein 43</fullName>
    </recommendedName>
</protein>
<dbReference type="Proteomes" id="UP000078597">
    <property type="component" value="Unassembled WGS sequence"/>
</dbReference>
<dbReference type="PANTHER" id="PTHR13416:SF2">
    <property type="entry name" value="TRANSMEMBRANE PROTEIN 43"/>
    <property type="match status" value="1"/>
</dbReference>
<keyword evidence="5 10" id="KW-0812">Transmembrane</keyword>
<reference evidence="12" key="1">
    <citation type="submission" date="2016-05" db="EMBL/GenBank/DDBJ databases">
        <authorList>
            <person name="Naeem Raeece"/>
        </authorList>
    </citation>
    <scope>NUCLEOTIDE SEQUENCE [LARGE SCALE GENOMIC DNA]</scope>
</reference>
<organism evidence="11 12">
    <name type="scientific">Plasmodium malariae</name>
    <dbReference type="NCBI Taxonomy" id="5858"/>
    <lineage>
        <taxon>Eukaryota</taxon>
        <taxon>Sar</taxon>
        <taxon>Alveolata</taxon>
        <taxon>Apicomplexa</taxon>
        <taxon>Aconoidasida</taxon>
        <taxon>Haemosporida</taxon>
        <taxon>Plasmodiidae</taxon>
        <taxon>Plasmodium</taxon>
        <taxon>Plasmodium (Plasmodium)</taxon>
    </lineage>
</organism>
<proteinExistence type="inferred from homology"/>
<evidence type="ECO:0000256" key="2">
    <source>
        <dbReference type="ARBA" id="ARBA00004259"/>
    </source>
</evidence>
<evidence type="ECO:0000256" key="8">
    <source>
        <dbReference type="ARBA" id="ARBA00023136"/>
    </source>
</evidence>
<dbReference type="EMBL" id="FLQW01001183">
    <property type="protein sequence ID" value="SBS88268.1"/>
    <property type="molecule type" value="Genomic_DNA"/>
</dbReference>
<evidence type="ECO:0000256" key="7">
    <source>
        <dbReference type="ARBA" id="ARBA00022989"/>
    </source>
</evidence>
<dbReference type="Pfam" id="PF07787">
    <property type="entry name" value="TMEM43"/>
    <property type="match status" value="1"/>
</dbReference>
<dbReference type="PANTHER" id="PTHR13416">
    <property type="match status" value="1"/>
</dbReference>
<dbReference type="GO" id="GO:0071763">
    <property type="term" value="P:nuclear membrane organization"/>
    <property type="evidence" value="ECO:0007669"/>
    <property type="project" value="TreeGrafter"/>
</dbReference>
<feature type="transmembrane region" description="Helical" evidence="10">
    <location>
        <begin position="12"/>
        <end position="31"/>
    </location>
</feature>
<keyword evidence="9" id="KW-0539">Nucleus</keyword>
<accession>A0A1A8W654</accession>
<evidence type="ECO:0000256" key="3">
    <source>
        <dbReference type="ARBA" id="ARBA00004586"/>
    </source>
</evidence>
<evidence type="ECO:0000256" key="5">
    <source>
        <dbReference type="ARBA" id="ARBA00022692"/>
    </source>
</evidence>
<keyword evidence="6" id="KW-0256">Endoplasmic reticulum</keyword>
<evidence type="ECO:0000313" key="11">
    <source>
        <dbReference type="EMBL" id="SBS88268.1"/>
    </source>
</evidence>
<sequence>MINNEEFCFPKRILSISVTGLTILLLIFTIVNEYKYVTYSKELRPIIKNATPVSCIPLEENNGKIIHIVTEKKKENNINEKKKLFKKRYYIKNCPLQDQEIFYAPPEFSSNIYSFRGVFFEIKVEMYQWVRDRGYLGLFARGKFEDHIVKTPYNFLFFFRSKKNPTYMPSIGNVGRKYANYAKAGNYRLPRNALINFQKKKKLDLVDDGWFNESEIKPPFTVDHLNTNVYDNYLYTGDPLNPQVGDMRISFYGSSSTHATVIGVQRSRLLNTLFEIDGVNIMQQHVILLSEDNKIMINQTKDFIHINYGNIKSLWLFRLIAYCLLSVQIFSLIENSSRNFTWNLSISFVISAIILCLFPCIFWLFCDTAVFLFLLVLIFFLSISLLFLYNNEIDNRYYEMKNYMKRAKTEPTNYTFLNVPDGCTDIYEEYNNKKNKANSIFDSNSDASFYNSINKNNEPKFESSPAGMYHNM</sequence>